<organism evidence="1 2">
    <name type="scientific">Coniosporium uncinatum</name>
    <dbReference type="NCBI Taxonomy" id="93489"/>
    <lineage>
        <taxon>Eukaryota</taxon>
        <taxon>Fungi</taxon>
        <taxon>Dikarya</taxon>
        <taxon>Ascomycota</taxon>
        <taxon>Pezizomycotina</taxon>
        <taxon>Dothideomycetes</taxon>
        <taxon>Dothideomycetes incertae sedis</taxon>
        <taxon>Coniosporium</taxon>
    </lineage>
</organism>
<accession>A0ACC3DPR9</accession>
<gene>
    <name evidence="1" type="ORF">LTS18_007088</name>
</gene>
<proteinExistence type="predicted"/>
<comment type="caution">
    <text evidence="1">The sequence shown here is derived from an EMBL/GenBank/DDBJ whole genome shotgun (WGS) entry which is preliminary data.</text>
</comment>
<evidence type="ECO:0000313" key="1">
    <source>
        <dbReference type="EMBL" id="KAK3078604.1"/>
    </source>
</evidence>
<reference evidence="1" key="1">
    <citation type="submission" date="2024-09" db="EMBL/GenBank/DDBJ databases">
        <title>Black Yeasts Isolated from many extreme environments.</title>
        <authorList>
            <person name="Coleine C."/>
            <person name="Stajich J.E."/>
            <person name="Selbmann L."/>
        </authorList>
    </citation>
    <scope>NUCLEOTIDE SEQUENCE</scope>
    <source>
        <strain evidence="1">CCFEE 5737</strain>
    </source>
</reference>
<dbReference type="Proteomes" id="UP001186974">
    <property type="component" value="Unassembled WGS sequence"/>
</dbReference>
<protein>
    <submittedName>
        <fullName evidence="1">Uncharacterized protein</fullName>
    </submittedName>
</protein>
<evidence type="ECO:0000313" key="2">
    <source>
        <dbReference type="Proteomes" id="UP001186974"/>
    </source>
</evidence>
<sequence length="182" mass="18152">MSSASGMNSSTTQLLTLSMPPPPMPSYIAEPTTTITSTVVLASTKTSSGSSVAMPSSTSQANASGTMSTGPTTTVSPTPTGSMSTSLCYIASLNMPGPCTNSSTTIHTAPPASSVVFLGGGSATAPMGWPTLLSAMMMVFLTIQGELTVFRLACLTVDAAYASSYGLMAFGVVVGAARVVGA</sequence>
<dbReference type="EMBL" id="JAWDJW010001755">
    <property type="protein sequence ID" value="KAK3078604.1"/>
    <property type="molecule type" value="Genomic_DNA"/>
</dbReference>
<keyword evidence="2" id="KW-1185">Reference proteome</keyword>
<name>A0ACC3DPR9_9PEZI</name>